<dbReference type="FunFam" id="2.130.10.10:FF:000499">
    <property type="entry name" value="PWP2, small subunit processome component"/>
    <property type="match status" value="1"/>
</dbReference>
<feature type="domain" description="Small-subunit processome Utp12" evidence="8">
    <location>
        <begin position="790"/>
        <end position="892"/>
    </location>
</feature>
<dbReference type="PRINTS" id="PR00320">
    <property type="entry name" value="GPROTEINBRPT"/>
</dbReference>
<evidence type="ECO:0000256" key="4">
    <source>
        <dbReference type="ARBA" id="ARBA00022737"/>
    </source>
</evidence>
<organism evidence="9 10">
    <name type="scientific">Cryptolaemus montrouzieri</name>
    <dbReference type="NCBI Taxonomy" id="559131"/>
    <lineage>
        <taxon>Eukaryota</taxon>
        <taxon>Metazoa</taxon>
        <taxon>Ecdysozoa</taxon>
        <taxon>Arthropoda</taxon>
        <taxon>Hexapoda</taxon>
        <taxon>Insecta</taxon>
        <taxon>Pterygota</taxon>
        <taxon>Neoptera</taxon>
        <taxon>Endopterygota</taxon>
        <taxon>Coleoptera</taxon>
        <taxon>Polyphaga</taxon>
        <taxon>Cucujiformia</taxon>
        <taxon>Coccinelloidea</taxon>
        <taxon>Coccinellidae</taxon>
        <taxon>Scymninae</taxon>
        <taxon>Scymnini</taxon>
        <taxon>Cryptolaemus</taxon>
    </lineage>
</organism>
<dbReference type="PANTHER" id="PTHR19858">
    <property type="entry name" value="WD40 REPEAT PROTEIN"/>
    <property type="match status" value="1"/>
</dbReference>
<gene>
    <name evidence="9" type="ORF">HHI36_012350</name>
</gene>
<feature type="repeat" description="WD" evidence="6">
    <location>
        <begin position="386"/>
        <end position="427"/>
    </location>
</feature>
<evidence type="ECO:0000256" key="1">
    <source>
        <dbReference type="ARBA" id="ARBA00004604"/>
    </source>
</evidence>
<evidence type="ECO:0000256" key="7">
    <source>
        <dbReference type="SAM" id="MobiDB-lite"/>
    </source>
</evidence>
<keyword evidence="4" id="KW-0677">Repeat</keyword>
<dbReference type="GO" id="GO:0005730">
    <property type="term" value="C:nucleolus"/>
    <property type="evidence" value="ECO:0007669"/>
    <property type="project" value="UniProtKB-SubCell"/>
</dbReference>
<sequence>MKFAYKFNNLLGAAYKKGNLIFTPDGNSVISPVSNKINVFDLRNNKISTLPIESRFNYVALDLSPNGCTLVAINEEGEAHMISLISQTIVHTYRFKGKVRCVKFSPDGKHFAVCKENNAFVFKAPGQFSGQYNAFVMERVYHTSTDETTCLSWSTDSRLLAVGSKDMSVKVYALDKFANFRIIALRNHTDSIVQCFFEKGSYDLITISKNGQMCVWECNLNLNDLIPWDKAPPRKKQKVEEEVEDNVDELKVIEQTELEITEALKEVSLEVENETKEKVDQKNHFSYKKLDRHYLADEPRKDDREAVLTSADYHIDSKILVTGFSNGSFFIHEMPDVNLVHSLKISNEKITSIAFNGTGDWIALGCSDLGQLLVWEWQSETYILKQQGHANNTSCVSYSNDGEILASGGEDGKVKLWNVNTGLCFITFNEHSSAVTSVAFSGNKKFVVSASVDGTVRAYDVIRYRNFRTFTSPRPVQFACVAVDVSGEFVAAGAQDVFEIYLWSVKTGKLLEVLCGHEGPIGSLDFNPLPTSSTLVSVSWDKTLRIWDAIEKGSAHETIDITSDGICVVFNPNGQEVAVATLDSHIHIFEIKTASQITTIEGRYDLGSGKSDTDLISSKKTLEAKSFTSLCYSADGEYLIAGGQSKNVCIYNVKEKLLVKKFEITQNRSLDAMDDFINRRKLTEFGNLALVEERENREGGPVSIRLPGVRKGDMAARVHKPEVRVFCLEFSPTGQQWAAATTEGILIYSLKVGIVFDPWDLQIGITPAAVRNAVQEEKFMEALTMAMKLNETNLIQESLESIPLKDVELIINTLSIQYVQRLLLILAEALGTSRHVEYYLIWIQCILSIHGPSIKIQKNMPAILALEKVLVRRYQELSKICDHNKYTMQYISRLGEVAQKKSKELTDVQMKDENESDSDNEDLFEVYE</sequence>
<feature type="repeat" description="WD" evidence="6">
    <location>
        <begin position="428"/>
        <end position="469"/>
    </location>
</feature>
<dbReference type="InterPro" id="IPR027145">
    <property type="entry name" value="PWP2"/>
</dbReference>
<protein>
    <recommendedName>
        <fullName evidence="8">Small-subunit processome Utp12 domain-containing protein</fullName>
    </recommendedName>
</protein>
<evidence type="ECO:0000259" key="8">
    <source>
        <dbReference type="Pfam" id="PF04003"/>
    </source>
</evidence>
<keyword evidence="3 6" id="KW-0853">WD repeat</keyword>
<accession>A0ABD2NE06</accession>
<proteinExistence type="inferred from homology"/>
<evidence type="ECO:0000256" key="3">
    <source>
        <dbReference type="ARBA" id="ARBA00022574"/>
    </source>
</evidence>
<dbReference type="Pfam" id="PF04003">
    <property type="entry name" value="Utp12"/>
    <property type="match status" value="1"/>
</dbReference>
<dbReference type="CDD" id="cd00200">
    <property type="entry name" value="WD40"/>
    <property type="match status" value="1"/>
</dbReference>
<keyword evidence="5" id="KW-0539">Nucleus</keyword>
<keyword evidence="10" id="KW-1185">Reference proteome</keyword>
<dbReference type="Pfam" id="PF00400">
    <property type="entry name" value="WD40"/>
    <property type="match status" value="7"/>
</dbReference>
<dbReference type="InterPro" id="IPR015943">
    <property type="entry name" value="WD40/YVTN_repeat-like_dom_sf"/>
</dbReference>
<evidence type="ECO:0000256" key="5">
    <source>
        <dbReference type="ARBA" id="ARBA00023242"/>
    </source>
</evidence>
<dbReference type="InterPro" id="IPR001680">
    <property type="entry name" value="WD40_rpt"/>
</dbReference>
<evidence type="ECO:0000256" key="2">
    <source>
        <dbReference type="ARBA" id="ARBA00010226"/>
    </source>
</evidence>
<dbReference type="InterPro" id="IPR020472">
    <property type="entry name" value="WD40_PAC1"/>
</dbReference>
<dbReference type="Proteomes" id="UP001516400">
    <property type="component" value="Unassembled WGS sequence"/>
</dbReference>
<dbReference type="PANTHER" id="PTHR19858:SF0">
    <property type="entry name" value="PERIODIC TRYPTOPHAN PROTEIN 2 HOMOLOG"/>
    <property type="match status" value="1"/>
</dbReference>
<dbReference type="SUPFAM" id="SSF50978">
    <property type="entry name" value="WD40 repeat-like"/>
    <property type="match status" value="1"/>
</dbReference>
<feature type="region of interest" description="Disordered" evidence="7">
    <location>
        <begin position="904"/>
        <end position="928"/>
    </location>
</feature>
<comment type="similarity">
    <text evidence="2">Belongs to the WD repeat PWP2 family.</text>
</comment>
<reference evidence="9 10" key="1">
    <citation type="journal article" date="2021" name="BMC Biol.">
        <title>Horizontally acquired antibacterial genes associated with adaptive radiation of ladybird beetles.</title>
        <authorList>
            <person name="Li H.S."/>
            <person name="Tang X.F."/>
            <person name="Huang Y.H."/>
            <person name="Xu Z.Y."/>
            <person name="Chen M.L."/>
            <person name="Du X.Y."/>
            <person name="Qiu B.Y."/>
            <person name="Chen P.T."/>
            <person name="Zhang W."/>
            <person name="Slipinski A."/>
            <person name="Escalona H.E."/>
            <person name="Waterhouse R.M."/>
            <person name="Zwick A."/>
            <person name="Pang H."/>
        </authorList>
    </citation>
    <scope>NUCLEOTIDE SEQUENCE [LARGE SCALE GENOMIC DNA]</scope>
    <source>
        <strain evidence="9">SYSU2018</strain>
    </source>
</reference>
<dbReference type="PROSITE" id="PS50082">
    <property type="entry name" value="WD_REPEATS_2"/>
    <property type="match status" value="3"/>
</dbReference>
<evidence type="ECO:0000313" key="9">
    <source>
        <dbReference type="EMBL" id="KAL3276990.1"/>
    </source>
</evidence>
<dbReference type="PROSITE" id="PS50294">
    <property type="entry name" value="WD_REPEATS_REGION"/>
    <property type="match status" value="3"/>
</dbReference>
<evidence type="ECO:0000256" key="6">
    <source>
        <dbReference type="PROSITE-ProRule" id="PRU00221"/>
    </source>
</evidence>
<feature type="compositionally biased region" description="Basic and acidic residues" evidence="7">
    <location>
        <begin position="904"/>
        <end position="913"/>
    </location>
</feature>
<evidence type="ECO:0000313" key="10">
    <source>
        <dbReference type="Proteomes" id="UP001516400"/>
    </source>
</evidence>
<feature type="compositionally biased region" description="Acidic residues" evidence="7">
    <location>
        <begin position="914"/>
        <end position="928"/>
    </location>
</feature>
<dbReference type="PROSITE" id="PS00678">
    <property type="entry name" value="WD_REPEATS_1"/>
    <property type="match status" value="1"/>
</dbReference>
<dbReference type="InterPro" id="IPR011047">
    <property type="entry name" value="Quinoprotein_ADH-like_sf"/>
</dbReference>
<comment type="subcellular location">
    <subcellularLocation>
        <location evidence="1">Nucleus</location>
        <location evidence="1">Nucleolus</location>
    </subcellularLocation>
</comment>
<name>A0ABD2NE06_9CUCU</name>
<dbReference type="SMART" id="SM00320">
    <property type="entry name" value="WD40"/>
    <property type="match status" value="11"/>
</dbReference>
<comment type="caution">
    <text evidence="9">The sequence shown here is derived from an EMBL/GenBank/DDBJ whole genome shotgun (WGS) entry which is preliminary data.</text>
</comment>
<dbReference type="InterPro" id="IPR007148">
    <property type="entry name" value="SSU_processome_Utp12"/>
</dbReference>
<feature type="repeat" description="WD" evidence="6">
    <location>
        <begin position="514"/>
        <end position="548"/>
    </location>
</feature>
<dbReference type="EMBL" id="JABFTP020000103">
    <property type="protein sequence ID" value="KAL3276990.1"/>
    <property type="molecule type" value="Genomic_DNA"/>
</dbReference>
<dbReference type="SUPFAM" id="SSF50998">
    <property type="entry name" value="Quinoprotein alcohol dehydrogenase-like"/>
    <property type="match status" value="1"/>
</dbReference>
<dbReference type="InterPro" id="IPR036322">
    <property type="entry name" value="WD40_repeat_dom_sf"/>
</dbReference>
<dbReference type="AlphaFoldDB" id="A0ABD2NE06"/>
<dbReference type="InterPro" id="IPR019775">
    <property type="entry name" value="WD40_repeat_CS"/>
</dbReference>
<dbReference type="Gene3D" id="2.130.10.10">
    <property type="entry name" value="YVTN repeat-like/Quinoprotein amine dehydrogenase"/>
    <property type="match status" value="3"/>
</dbReference>